<dbReference type="Proteomes" id="UP000015103">
    <property type="component" value="Unassembled WGS sequence"/>
</dbReference>
<dbReference type="Gene3D" id="3.30.420.10">
    <property type="entry name" value="Ribonuclease H-like superfamily/Ribonuclease H"/>
    <property type="match status" value="1"/>
</dbReference>
<dbReference type="PANTHER" id="PTHR47326:SF1">
    <property type="entry name" value="HTH PSQ-TYPE DOMAIN-CONTAINING PROTEIN"/>
    <property type="match status" value="1"/>
</dbReference>
<protein>
    <recommendedName>
        <fullName evidence="3">Tc1-like transposase DDE domain-containing protein</fullName>
    </recommendedName>
</protein>
<accession>T1I9V0</accession>
<dbReference type="InParanoid" id="T1I9V0"/>
<sequence length="131" mass="15388">MLQNWLFPRLNKDNLIFQQDGAPPHWSRQVRQFLNETLPNRWIGRQGADDLALFSWPPRSPDLTPCDFFLWGFIKDTVYVPPLPQNLDELKNRIRTAITSVTPDMLSRVWQEFEYRCDIVRVAGGGHIEHL</sequence>
<evidence type="ECO:0008006" key="3">
    <source>
        <dbReference type="Google" id="ProtNLM"/>
    </source>
</evidence>
<dbReference type="OMA" id="NRIERCI"/>
<dbReference type="PANTHER" id="PTHR47326">
    <property type="entry name" value="TRANSPOSABLE ELEMENT TC3 TRANSPOSASE-LIKE PROTEIN"/>
    <property type="match status" value="1"/>
</dbReference>
<reference evidence="1" key="1">
    <citation type="submission" date="2015-05" db="UniProtKB">
        <authorList>
            <consortium name="EnsemblMetazoa"/>
        </authorList>
    </citation>
    <scope>IDENTIFICATION</scope>
</reference>
<dbReference type="AlphaFoldDB" id="T1I9V0"/>
<dbReference type="EMBL" id="ACPB03027293">
    <property type="status" value="NOT_ANNOTATED_CDS"/>
    <property type="molecule type" value="Genomic_DNA"/>
</dbReference>
<name>T1I9V0_RHOPR</name>
<dbReference type="STRING" id="13249.T1I9V0"/>
<dbReference type="InterPro" id="IPR036397">
    <property type="entry name" value="RNaseH_sf"/>
</dbReference>
<proteinExistence type="predicted"/>
<evidence type="ECO:0000313" key="2">
    <source>
        <dbReference type="Proteomes" id="UP000015103"/>
    </source>
</evidence>
<dbReference type="GO" id="GO:0003676">
    <property type="term" value="F:nucleic acid binding"/>
    <property type="evidence" value="ECO:0007669"/>
    <property type="project" value="InterPro"/>
</dbReference>
<dbReference type="EnsemblMetazoa" id="RPRC013071-RA">
    <property type="protein sequence ID" value="RPRC013071-PA"/>
    <property type="gene ID" value="RPRC013071"/>
</dbReference>
<evidence type="ECO:0000313" key="1">
    <source>
        <dbReference type="EnsemblMetazoa" id="RPRC013071-PA"/>
    </source>
</evidence>
<organism evidence="1 2">
    <name type="scientific">Rhodnius prolixus</name>
    <name type="common">Triatomid bug</name>
    <dbReference type="NCBI Taxonomy" id="13249"/>
    <lineage>
        <taxon>Eukaryota</taxon>
        <taxon>Metazoa</taxon>
        <taxon>Ecdysozoa</taxon>
        <taxon>Arthropoda</taxon>
        <taxon>Hexapoda</taxon>
        <taxon>Insecta</taxon>
        <taxon>Pterygota</taxon>
        <taxon>Neoptera</taxon>
        <taxon>Paraneoptera</taxon>
        <taxon>Hemiptera</taxon>
        <taxon>Heteroptera</taxon>
        <taxon>Panheteroptera</taxon>
        <taxon>Cimicomorpha</taxon>
        <taxon>Reduviidae</taxon>
        <taxon>Triatominae</taxon>
        <taxon>Rhodnius</taxon>
    </lineage>
</organism>
<dbReference type="VEuPathDB" id="VectorBase:RPRC013071"/>
<keyword evidence="2" id="KW-1185">Reference proteome</keyword>
<dbReference type="eggNOG" id="ENOG502S51P">
    <property type="taxonomic scope" value="Eukaryota"/>
</dbReference>
<dbReference type="HOGENOM" id="CLU_033666_8_3_1"/>